<evidence type="ECO:0000313" key="4">
    <source>
        <dbReference type="Proteomes" id="UP000565441"/>
    </source>
</evidence>
<evidence type="ECO:0000313" key="3">
    <source>
        <dbReference type="EMBL" id="KAF5382727.1"/>
    </source>
</evidence>
<keyword evidence="4" id="KW-1185">Reference proteome</keyword>
<dbReference type="AlphaFoldDB" id="A0A8H5HGE5"/>
<gene>
    <name evidence="3" type="ORF">D9615_002987</name>
</gene>
<protein>
    <recommendedName>
        <fullName evidence="2">Serine hydrolase domain-containing protein</fullName>
    </recommendedName>
</protein>
<dbReference type="PANTHER" id="PTHR48070:SF6">
    <property type="entry name" value="ESTERASE OVCA2"/>
    <property type="match status" value="1"/>
</dbReference>
<dbReference type="EMBL" id="JAACJP010000008">
    <property type="protein sequence ID" value="KAF5382727.1"/>
    <property type="molecule type" value="Genomic_DNA"/>
</dbReference>
<accession>A0A8H5HGE5</accession>
<dbReference type="InterPro" id="IPR029058">
    <property type="entry name" value="AB_hydrolase_fold"/>
</dbReference>
<comment type="caution">
    <text evidence="3">The sequence shown here is derived from an EMBL/GenBank/DDBJ whole genome shotgun (WGS) entry which is preliminary data.</text>
</comment>
<reference evidence="3 4" key="1">
    <citation type="journal article" date="2020" name="ISME J.">
        <title>Uncovering the hidden diversity of litter-decomposition mechanisms in mushroom-forming fungi.</title>
        <authorList>
            <person name="Floudas D."/>
            <person name="Bentzer J."/>
            <person name="Ahren D."/>
            <person name="Johansson T."/>
            <person name="Persson P."/>
            <person name="Tunlid A."/>
        </authorList>
    </citation>
    <scope>NUCLEOTIDE SEQUENCE [LARGE SCALE GENOMIC DNA]</scope>
    <source>
        <strain evidence="3 4">CBS 661.87</strain>
    </source>
</reference>
<dbReference type="InterPro" id="IPR005645">
    <property type="entry name" value="FSH-like_dom"/>
</dbReference>
<name>A0A8H5HGE5_9AGAR</name>
<dbReference type="Gene3D" id="3.40.50.1820">
    <property type="entry name" value="alpha/beta hydrolase"/>
    <property type="match status" value="1"/>
</dbReference>
<dbReference type="GO" id="GO:0016787">
    <property type="term" value="F:hydrolase activity"/>
    <property type="evidence" value="ECO:0007669"/>
    <property type="project" value="UniProtKB-KW"/>
</dbReference>
<dbReference type="OrthoDB" id="2094269at2759"/>
<organism evidence="3 4">
    <name type="scientific">Tricholomella constricta</name>
    <dbReference type="NCBI Taxonomy" id="117010"/>
    <lineage>
        <taxon>Eukaryota</taxon>
        <taxon>Fungi</taxon>
        <taxon>Dikarya</taxon>
        <taxon>Basidiomycota</taxon>
        <taxon>Agaricomycotina</taxon>
        <taxon>Agaricomycetes</taxon>
        <taxon>Agaricomycetidae</taxon>
        <taxon>Agaricales</taxon>
        <taxon>Tricholomatineae</taxon>
        <taxon>Lyophyllaceae</taxon>
        <taxon>Tricholomella</taxon>
    </lineage>
</organism>
<evidence type="ECO:0000259" key="2">
    <source>
        <dbReference type="Pfam" id="PF03959"/>
    </source>
</evidence>
<evidence type="ECO:0000256" key="1">
    <source>
        <dbReference type="ARBA" id="ARBA00022801"/>
    </source>
</evidence>
<dbReference type="GO" id="GO:0005634">
    <property type="term" value="C:nucleus"/>
    <property type="evidence" value="ECO:0007669"/>
    <property type="project" value="TreeGrafter"/>
</dbReference>
<dbReference type="InterPro" id="IPR050593">
    <property type="entry name" value="LovG"/>
</dbReference>
<dbReference type="GO" id="GO:0005737">
    <property type="term" value="C:cytoplasm"/>
    <property type="evidence" value="ECO:0007669"/>
    <property type="project" value="TreeGrafter"/>
</dbReference>
<keyword evidence="1" id="KW-0378">Hydrolase</keyword>
<dbReference type="SUPFAM" id="SSF53474">
    <property type="entry name" value="alpha/beta-Hydrolases"/>
    <property type="match status" value="1"/>
</dbReference>
<feature type="domain" description="Serine hydrolase" evidence="2">
    <location>
        <begin position="5"/>
        <end position="225"/>
    </location>
</feature>
<proteinExistence type="predicted"/>
<sequence>MEAPRTTVLVLHGYSQNASTFSKRLAALRRECGNAVEFVFVNAPHVMRPVDLPGSTLASFGALETGNFANADSTFASRAWWKLDEDRTSGHELIESIVAIRDVLITRRFDVHLGVFGFSQGAALASIISLLLERPHLCTPFLVKGQPPHPPFKFCVAVSGFRLREPFCDSLFTNQYSTPTLHVIGRNDVIVTEEKSKRLIETSSNRRVEEHDGGHFVPSKRLWLQFLRDYMIDPSAHLPSPGIASSSVPSSGTVTPIDFHRRPIMMVRL</sequence>
<dbReference type="PANTHER" id="PTHR48070">
    <property type="entry name" value="ESTERASE OVCA2"/>
    <property type="match status" value="1"/>
</dbReference>
<dbReference type="Pfam" id="PF03959">
    <property type="entry name" value="FSH1"/>
    <property type="match status" value="1"/>
</dbReference>
<dbReference type="Proteomes" id="UP000565441">
    <property type="component" value="Unassembled WGS sequence"/>
</dbReference>